<proteinExistence type="predicted"/>
<dbReference type="Proteomes" id="UP001500967">
    <property type="component" value="Unassembled WGS sequence"/>
</dbReference>
<dbReference type="SUPFAM" id="SSF47413">
    <property type="entry name" value="lambda repressor-like DNA-binding domains"/>
    <property type="match status" value="1"/>
</dbReference>
<evidence type="ECO:0000313" key="3">
    <source>
        <dbReference type="EMBL" id="GAA0280230.1"/>
    </source>
</evidence>
<dbReference type="InterPro" id="IPR001387">
    <property type="entry name" value="Cro/C1-type_HTH"/>
</dbReference>
<dbReference type="RefSeq" id="WP_344654192.1">
    <property type="nucleotide sequence ID" value="NZ_BAAAGX010000042.1"/>
</dbReference>
<feature type="domain" description="HTH cro/C1-type" evidence="2">
    <location>
        <begin position="26"/>
        <end position="80"/>
    </location>
</feature>
<comment type="caution">
    <text evidence="3">The sequence shown here is derived from an EMBL/GenBank/DDBJ whole genome shotgun (WGS) entry which is preliminary data.</text>
</comment>
<dbReference type="Gene3D" id="1.10.260.40">
    <property type="entry name" value="lambda repressor-like DNA-binding domains"/>
    <property type="match status" value="1"/>
</dbReference>
<dbReference type="Pfam" id="PF01381">
    <property type="entry name" value="HTH_3"/>
    <property type="match status" value="1"/>
</dbReference>
<organism evidence="3 4">
    <name type="scientific">Cryptosporangium japonicum</name>
    <dbReference type="NCBI Taxonomy" id="80872"/>
    <lineage>
        <taxon>Bacteria</taxon>
        <taxon>Bacillati</taxon>
        <taxon>Actinomycetota</taxon>
        <taxon>Actinomycetes</taxon>
        <taxon>Cryptosporangiales</taxon>
        <taxon>Cryptosporangiaceae</taxon>
        <taxon>Cryptosporangium</taxon>
    </lineage>
</organism>
<dbReference type="CDD" id="cd00093">
    <property type="entry name" value="HTH_XRE"/>
    <property type="match status" value="1"/>
</dbReference>
<evidence type="ECO:0000259" key="2">
    <source>
        <dbReference type="PROSITE" id="PS50943"/>
    </source>
</evidence>
<gene>
    <name evidence="3" type="ORF">GCM10009539_80210</name>
</gene>
<sequence>MSDELPRLPGVREAALRRRRETVSALADHRRAVGLSQTELAARMGTSQSTVARLEAGDVDPRMSTLERYAEALGGRLDVSLRFDAPGLPYLRPAAEPVAPGRPGPAVPLRPAARLGSEPDDPAPTSPATRPYATPSPPPGGDRPARPPRRW</sequence>
<dbReference type="PROSITE" id="PS50943">
    <property type="entry name" value="HTH_CROC1"/>
    <property type="match status" value="1"/>
</dbReference>
<name>A0ABN0V8C5_9ACTN</name>
<evidence type="ECO:0000256" key="1">
    <source>
        <dbReference type="SAM" id="MobiDB-lite"/>
    </source>
</evidence>
<feature type="region of interest" description="Disordered" evidence="1">
    <location>
        <begin position="88"/>
        <end position="151"/>
    </location>
</feature>
<dbReference type="InterPro" id="IPR010982">
    <property type="entry name" value="Lambda_DNA-bd_dom_sf"/>
</dbReference>
<protein>
    <recommendedName>
        <fullName evidence="2">HTH cro/C1-type domain-containing protein</fullName>
    </recommendedName>
</protein>
<keyword evidence="4" id="KW-1185">Reference proteome</keyword>
<reference evidence="3 4" key="1">
    <citation type="journal article" date="2019" name="Int. J. Syst. Evol. Microbiol.">
        <title>The Global Catalogue of Microorganisms (GCM) 10K type strain sequencing project: providing services to taxonomists for standard genome sequencing and annotation.</title>
        <authorList>
            <consortium name="The Broad Institute Genomics Platform"/>
            <consortium name="The Broad Institute Genome Sequencing Center for Infectious Disease"/>
            <person name="Wu L."/>
            <person name="Ma J."/>
        </authorList>
    </citation>
    <scope>NUCLEOTIDE SEQUENCE [LARGE SCALE GENOMIC DNA]</scope>
    <source>
        <strain evidence="3 4">JCM 10425</strain>
    </source>
</reference>
<accession>A0ABN0V8C5</accession>
<evidence type="ECO:0000313" key="4">
    <source>
        <dbReference type="Proteomes" id="UP001500967"/>
    </source>
</evidence>
<dbReference type="EMBL" id="BAAAGX010000042">
    <property type="protein sequence ID" value="GAA0280230.1"/>
    <property type="molecule type" value="Genomic_DNA"/>
</dbReference>
<dbReference type="SMART" id="SM00530">
    <property type="entry name" value="HTH_XRE"/>
    <property type="match status" value="1"/>
</dbReference>